<reference evidence="10" key="1">
    <citation type="submission" date="2011-10" db="EMBL/GenBank/DDBJ databases">
        <authorList>
            <person name="Genoscope - CEA"/>
        </authorList>
    </citation>
    <scope>NUCLEOTIDE SEQUENCE</scope>
    <source>
        <strain evidence="10">CBS 7064</strain>
    </source>
</reference>
<dbReference type="FunFam" id="3.30.70.330:FF:000505">
    <property type="entry name" value="Splicing factor 3B subunit 4"/>
    <property type="match status" value="1"/>
</dbReference>
<dbReference type="GO" id="GO:0005686">
    <property type="term" value="C:U2 snRNP"/>
    <property type="evidence" value="ECO:0007669"/>
    <property type="project" value="UniProtKB-ARBA"/>
</dbReference>
<dbReference type="Proteomes" id="UP000005222">
    <property type="component" value="Chromosome B"/>
</dbReference>
<dbReference type="PANTHER" id="PTHR48030:SF3">
    <property type="entry name" value="SPLICING FACTOR 3B SUBUNIT 4"/>
    <property type="match status" value="1"/>
</dbReference>
<dbReference type="SUPFAM" id="SSF54928">
    <property type="entry name" value="RNA-binding domain, RBD"/>
    <property type="match status" value="1"/>
</dbReference>
<dbReference type="EMBL" id="FO082059">
    <property type="protein sequence ID" value="CCE72934.1"/>
    <property type="molecule type" value="Genomic_DNA"/>
</dbReference>
<evidence type="ECO:0000256" key="5">
    <source>
        <dbReference type="ARBA" id="ARBA00023242"/>
    </source>
</evidence>
<evidence type="ECO:0000256" key="4">
    <source>
        <dbReference type="ARBA" id="ARBA00022884"/>
    </source>
</evidence>
<protein>
    <submittedName>
        <fullName evidence="10">Piso0_000540 protein</fullName>
    </submittedName>
</protein>
<proteinExistence type="inferred from homology"/>
<organism evidence="10 11">
    <name type="scientific">Pichia sorbitophila (strain ATCC MYA-4447 / BCRC 22081 / CBS 7064 / NBRC 10061 / NRRL Y-12695)</name>
    <name type="common">Hybrid yeast</name>
    <dbReference type="NCBI Taxonomy" id="559304"/>
    <lineage>
        <taxon>Eukaryota</taxon>
        <taxon>Fungi</taxon>
        <taxon>Dikarya</taxon>
        <taxon>Ascomycota</taxon>
        <taxon>Saccharomycotina</taxon>
        <taxon>Pichiomycetes</taxon>
        <taxon>Debaryomycetaceae</taxon>
        <taxon>Millerozyma</taxon>
    </lineage>
</organism>
<dbReference type="SMART" id="SM00360">
    <property type="entry name" value="RRM"/>
    <property type="match status" value="2"/>
</dbReference>
<keyword evidence="11" id="KW-1185">Reference proteome</keyword>
<dbReference type="GO" id="GO:0048026">
    <property type="term" value="P:positive regulation of mRNA splicing, via spliceosome"/>
    <property type="evidence" value="ECO:0007669"/>
    <property type="project" value="TreeGrafter"/>
</dbReference>
<dbReference type="STRING" id="559304.G8YU94"/>
<keyword evidence="4 6" id="KW-0694">RNA-binding</keyword>
<evidence type="ECO:0000256" key="1">
    <source>
        <dbReference type="ARBA" id="ARBA00004123"/>
    </source>
</evidence>
<dbReference type="FunCoup" id="G8YU94">
    <property type="interactions" value="578"/>
</dbReference>
<dbReference type="eggNOG" id="KOG0131">
    <property type="taxonomic scope" value="Eukaryota"/>
</dbReference>
<name>G8YU94_PICSO</name>
<evidence type="ECO:0000313" key="9">
    <source>
        <dbReference type="EMBL" id="CCE72934.1"/>
    </source>
</evidence>
<feature type="compositionally biased region" description="Basic residues" evidence="7">
    <location>
        <begin position="247"/>
        <end position="256"/>
    </location>
</feature>
<dbReference type="HOGENOM" id="CLU_012062_21_2_1"/>
<evidence type="ECO:0000256" key="7">
    <source>
        <dbReference type="SAM" id="MobiDB-lite"/>
    </source>
</evidence>
<feature type="domain" description="RRM" evidence="8">
    <location>
        <begin position="122"/>
        <end position="201"/>
    </location>
</feature>
<dbReference type="PROSITE" id="PS50102">
    <property type="entry name" value="RRM"/>
    <property type="match status" value="2"/>
</dbReference>
<dbReference type="InterPro" id="IPR000504">
    <property type="entry name" value="RRM_dom"/>
</dbReference>
<dbReference type="OMA" id="IVWELMI"/>
<evidence type="ECO:0000313" key="11">
    <source>
        <dbReference type="Proteomes" id="UP000005222"/>
    </source>
</evidence>
<dbReference type="GO" id="GO:0003723">
    <property type="term" value="F:RNA binding"/>
    <property type="evidence" value="ECO:0007669"/>
    <property type="project" value="UniProtKB-UniRule"/>
</dbReference>
<dbReference type="Gene3D" id="3.30.70.330">
    <property type="match status" value="2"/>
</dbReference>
<dbReference type="AlphaFoldDB" id="G8YU94"/>
<dbReference type="GO" id="GO:0000398">
    <property type="term" value="P:mRNA splicing, via spliceosome"/>
    <property type="evidence" value="ECO:0007669"/>
    <property type="project" value="UniProtKB-ARBA"/>
</dbReference>
<comment type="subcellular location">
    <subcellularLocation>
        <location evidence="1">Nucleus</location>
    </subcellularLocation>
</comment>
<dbReference type="Proteomes" id="UP000005222">
    <property type="component" value="Chromosome A"/>
</dbReference>
<dbReference type="InterPro" id="IPR035979">
    <property type="entry name" value="RBD_domain_sf"/>
</dbReference>
<dbReference type="InParanoid" id="G8YU94"/>
<comment type="similarity">
    <text evidence="2">Belongs to the SF3B4 family.</text>
</comment>
<sequence>MINVLRHSNDSDRNINASLYFSNIDYQVTELLLYELFIQFGPVRTLNLPKDRILKTHQGYGFVEFKTAKDAEYVLEILRGIRLFGKVLKLKKVDPHFKTNPSASASNQVAPTPTMSGVDVGAKLFIKNLHPLVDEKMLRDTFSKFGNIIRPPVVARDPDSGASKGYGFITYDDFAASDLAIEKMNGVILTNNKISVSYAYKDELVGSSNKRAKHGDKAERLLAENAKKNNMVPQKRSSPNATSSQSKTKKAKVITG</sequence>
<accession>G8YU94</accession>
<gene>
    <name evidence="10" type="primary">Piso0_000540</name>
    <name evidence="9" type="ORF">GNLVRS01_PISO0A11594g</name>
    <name evidence="10" type="ORF">GNLVRS01_PISO0B11661g</name>
</gene>
<dbReference type="FunFam" id="3.30.70.330:FF:000895">
    <property type="entry name" value="Hsh49p"/>
    <property type="match status" value="1"/>
</dbReference>
<dbReference type="GO" id="GO:0005730">
    <property type="term" value="C:nucleolus"/>
    <property type="evidence" value="ECO:0007669"/>
    <property type="project" value="TreeGrafter"/>
</dbReference>
<feature type="region of interest" description="Disordered" evidence="7">
    <location>
        <begin position="223"/>
        <end position="256"/>
    </location>
</feature>
<dbReference type="PANTHER" id="PTHR48030">
    <property type="entry name" value="SPLICING FACTOR 3B SUBUNIT 4"/>
    <property type="match status" value="1"/>
</dbReference>
<dbReference type="InterPro" id="IPR012677">
    <property type="entry name" value="Nucleotide-bd_a/b_plait_sf"/>
</dbReference>
<keyword evidence="5" id="KW-0539">Nucleus</keyword>
<evidence type="ECO:0000256" key="6">
    <source>
        <dbReference type="PROSITE-ProRule" id="PRU00176"/>
    </source>
</evidence>
<keyword evidence="3" id="KW-0677">Repeat</keyword>
<feature type="compositionally biased region" description="Polar residues" evidence="7">
    <location>
        <begin position="231"/>
        <end position="240"/>
    </location>
</feature>
<dbReference type="GO" id="GO:0071011">
    <property type="term" value="C:precatalytic spliceosome"/>
    <property type="evidence" value="ECO:0007669"/>
    <property type="project" value="TreeGrafter"/>
</dbReference>
<evidence type="ECO:0000313" key="10">
    <source>
        <dbReference type="EMBL" id="CCE73495.1"/>
    </source>
</evidence>
<evidence type="ECO:0000256" key="3">
    <source>
        <dbReference type="ARBA" id="ARBA00022737"/>
    </source>
</evidence>
<dbReference type="EMBL" id="FO082058">
    <property type="protein sequence ID" value="CCE73495.1"/>
    <property type="molecule type" value="Genomic_DNA"/>
</dbReference>
<dbReference type="Pfam" id="PF00076">
    <property type="entry name" value="RRM_1"/>
    <property type="match status" value="2"/>
</dbReference>
<dbReference type="OrthoDB" id="10259687at2759"/>
<dbReference type="InterPro" id="IPR052084">
    <property type="entry name" value="SF3B4_spliceosome_assoc"/>
</dbReference>
<evidence type="ECO:0000256" key="2">
    <source>
        <dbReference type="ARBA" id="ARBA00008363"/>
    </source>
</evidence>
<feature type="domain" description="RRM" evidence="8">
    <location>
        <begin position="17"/>
        <end position="95"/>
    </location>
</feature>
<reference evidence="11" key="2">
    <citation type="journal article" date="2012" name="G3 (Bethesda)">
        <title>Pichia sorbitophila, an interspecies yeast hybrid reveals early steps of genome resolution following polyploidization.</title>
        <authorList>
            <person name="Leh Louis V."/>
            <person name="Despons L."/>
            <person name="Friedrich A."/>
            <person name="Martin T."/>
            <person name="Durrens P."/>
            <person name="Casaregola S."/>
            <person name="Neuveglise C."/>
            <person name="Fairhead C."/>
            <person name="Marck C."/>
            <person name="Cruz J.A."/>
            <person name="Straub M.L."/>
            <person name="Kugler V."/>
            <person name="Sacerdot C."/>
            <person name="Uzunov Z."/>
            <person name="Thierry A."/>
            <person name="Weiss S."/>
            <person name="Bleykasten C."/>
            <person name="De Montigny J."/>
            <person name="Jacques N."/>
            <person name="Jung P."/>
            <person name="Lemaire M."/>
            <person name="Mallet S."/>
            <person name="Morel G."/>
            <person name="Richard G.F."/>
            <person name="Sarkar A."/>
            <person name="Savel G."/>
            <person name="Schacherer J."/>
            <person name="Seret M.L."/>
            <person name="Talla E."/>
            <person name="Samson G."/>
            <person name="Jubin C."/>
            <person name="Poulain J."/>
            <person name="Vacherie B."/>
            <person name="Barbe V."/>
            <person name="Pelletier E."/>
            <person name="Sherman D.J."/>
            <person name="Westhof E."/>
            <person name="Weissenbach J."/>
            <person name="Baret P.V."/>
            <person name="Wincker P."/>
            <person name="Gaillardin C."/>
            <person name="Dujon B."/>
            <person name="Souciet J.L."/>
        </authorList>
    </citation>
    <scope>NUCLEOTIDE SEQUENCE [LARGE SCALE GENOMIC DNA]</scope>
    <source>
        <strain evidence="11">ATCC MYA-4447 / BCRC 22081 / CBS 7064 / NBRC 10061 / NRRL Y-12695</strain>
    </source>
</reference>
<evidence type="ECO:0000259" key="8">
    <source>
        <dbReference type="PROSITE" id="PS50102"/>
    </source>
</evidence>